<dbReference type="RefSeq" id="WP_192016177.1">
    <property type="nucleotide sequence ID" value="NZ_JACYTP010000007.1"/>
</dbReference>
<accession>A0ABR9BMP5</accession>
<evidence type="ECO:0000256" key="1">
    <source>
        <dbReference type="SAM" id="Phobius"/>
    </source>
</evidence>
<sequence length="603" mass="62747">MLSPSRSPGRFSRISRQRGAVGVGLILLMVSMVLFLAMAVDTGRLYMEKRKLQKQADLAALSLGRSACYIDGINNKDTLETLVKQNLAANGFDTTASNPTIEFGAAQIAGNEWEFEPASTTVKSAGRVTISKTVPGSLISQLYNPNDVTLSASAAVYKQVSVEFGVGSSAVNVGLTNSVLGAALKGNLNIISYDALVNGKISLAALLIELLPNLKDSDGSSLLFTDLTVGDVDDILDAYVNVADIIEASILVLGETTDEGAVLSTINQLALNSGLPRIQLSEILSLGIHAHDEMVKSAALASKINLFDLVSGTIYAANKDNFISIPNLDVDLGVAGLAVALKVIEPPQFEFGKLPATLNDDFVASAKTSQVDLKVKATLLNGGLDLGLIALEVGTIGVHATIAQAETRLLDVYGCSLSGNGMKMDFSTKPSVATIRIGDGGAVGDKDDFGSQGAPIKIGAKVGLKTLSVETAISVPVSSSTFVNHIGTIDKELEMPQKVSTVNPGAGNTLQGALDSIKNGSRDCDDPKHVICVDVKGLGILDPLLGSVLDALLTGLIPVVIDLIDDVLVIVLDTILTNVLGIQVGTADVFVKSIDVDGGGLIE</sequence>
<proteinExistence type="predicted"/>
<keyword evidence="4" id="KW-1185">Reference proteome</keyword>
<dbReference type="InterPro" id="IPR028087">
    <property type="entry name" value="Tad_N"/>
</dbReference>
<feature type="domain" description="Putative Flp pilus-assembly TadG-like N-terminal" evidence="2">
    <location>
        <begin position="20"/>
        <end position="62"/>
    </location>
</feature>
<reference evidence="3 4" key="1">
    <citation type="submission" date="2020-09" db="EMBL/GenBank/DDBJ databases">
        <title>Photobacterium sp. CAU 1568 isolated from sand of Sido Beach.</title>
        <authorList>
            <person name="Kim W."/>
        </authorList>
    </citation>
    <scope>NUCLEOTIDE SEQUENCE [LARGE SCALE GENOMIC DNA]</scope>
    <source>
        <strain evidence="3 4">CAU 1568</strain>
    </source>
</reference>
<dbReference type="Pfam" id="PF13400">
    <property type="entry name" value="Tad"/>
    <property type="match status" value="1"/>
</dbReference>
<dbReference type="EMBL" id="JACYTP010000007">
    <property type="protein sequence ID" value="MBD8513488.1"/>
    <property type="molecule type" value="Genomic_DNA"/>
</dbReference>
<keyword evidence="1" id="KW-0472">Membrane</keyword>
<feature type="transmembrane region" description="Helical" evidence="1">
    <location>
        <begin position="20"/>
        <end position="40"/>
    </location>
</feature>
<keyword evidence="1" id="KW-1133">Transmembrane helix</keyword>
<evidence type="ECO:0000313" key="4">
    <source>
        <dbReference type="Proteomes" id="UP000649768"/>
    </source>
</evidence>
<comment type="caution">
    <text evidence="3">The sequence shown here is derived from an EMBL/GenBank/DDBJ whole genome shotgun (WGS) entry which is preliminary data.</text>
</comment>
<keyword evidence="1" id="KW-0812">Transmembrane</keyword>
<name>A0ABR9BMP5_9GAMM</name>
<evidence type="ECO:0000259" key="2">
    <source>
        <dbReference type="Pfam" id="PF13400"/>
    </source>
</evidence>
<gene>
    <name evidence="3" type="ORF">IFO68_12480</name>
</gene>
<protein>
    <recommendedName>
        <fullName evidence="2">Putative Flp pilus-assembly TadG-like N-terminal domain-containing protein</fullName>
    </recommendedName>
</protein>
<dbReference type="Proteomes" id="UP000649768">
    <property type="component" value="Unassembled WGS sequence"/>
</dbReference>
<evidence type="ECO:0000313" key="3">
    <source>
        <dbReference type="EMBL" id="MBD8513488.1"/>
    </source>
</evidence>
<organism evidence="3 4">
    <name type="scientific">Photobacterium arenosum</name>
    <dbReference type="NCBI Taxonomy" id="2774143"/>
    <lineage>
        <taxon>Bacteria</taxon>
        <taxon>Pseudomonadati</taxon>
        <taxon>Pseudomonadota</taxon>
        <taxon>Gammaproteobacteria</taxon>
        <taxon>Vibrionales</taxon>
        <taxon>Vibrionaceae</taxon>
        <taxon>Photobacterium</taxon>
    </lineage>
</organism>